<sequence length="198" mass="21550">MSPRIGLDLPTILQAAVEIADTRGLEEVTLASLAQKLDVRSPSLYNHVNGLSGLRSKLAVHGLEQLLHVMTQAVVGRSGDDAVRELGKAYVAFARAHPGLYDATLRAPDPQDEEVRRLAGETVDLVVRALQAYELKDDAALHAVRGLRSLLHGFSSLEQRGGFGLPLDLDVSFRLLLDTFLAGLHEMKRRAKAESKPT</sequence>
<dbReference type="RefSeq" id="WP_036676142.1">
    <property type="nucleotide sequence ID" value="NZ_FYEP01000016.1"/>
</dbReference>
<dbReference type="GO" id="GO:0000976">
    <property type="term" value="F:transcription cis-regulatory region binding"/>
    <property type="evidence" value="ECO:0007669"/>
    <property type="project" value="TreeGrafter"/>
</dbReference>
<evidence type="ECO:0000256" key="1">
    <source>
        <dbReference type="ARBA" id="ARBA00023015"/>
    </source>
</evidence>
<feature type="domain" description="HTH-type transcriptional regulator MT1864/Rv1816-like C-terminal" evidence="4">
    <location>
        <begin position="83"/>
        <end position="180"/>
    </location>
</feature>
<evidence type="ECO:0000313" key="5">
    <source>
        <dbReference type="EMBL" id="KEQ27410.1"/>
    </source>
</evidence>
<dbReference type="OrthoDB" id="71867at2"/>
<dbReference type="InterPro" id="IPR036271">
    <property type="entry name" value="Tet_transcr_reg_TetR-rel_C_sf"/>
</dbReference>
<dbReference type="EMBL" id="JNVM01000003">
    <property type="protein sequence ID" value="KEQ27410.1"/>
    <property type="molecule type" value="Genomic_DNA"/>
</dbReference>
<accession>A0A081P9N7</accession>
<evidence type="ECO:0000259" key="4">
    <source>
        <dbReference type="Pfam" id="PF13305"/>
    </source>
</evidence>
<proteinExistence type="predicted"/>
<name>A0A081P9N7_9BACL</name>
<dbReference type="Gene3D" id="1.10.10.60">
    <property type="entry name" value="Homeodomain-like"/>
    <property type="match status" value="1"/>
</dbReference>
<keyword evidence="3" id="KW-0804">Transcription</keyword>
<dbReference type="SUPFAM" id="SSF48498">
    <property type="entry name" value="Tetracyclin repressor-like, C-terminal domain"/>
    <property type="match status" value="1"/>
</dbReference>
<comment type="caution">
    <text evidence="5">The sequence shown here is derived from an EMBL/GenBank/DDBJ whole genome shotgun (WGS) entry which is preliminary data.</text>
</comment>
<keyword evidence="1" id="KW-0805">Transcription regulation</keyword>
<dbReference type="GO" id="GO:0003700">
    <property type="term" value="F:DNA-binding transcription factor activity"/>
    <property type="evidence" value="ECO:0007669"/>
    <property type="project" value="TreeGrafter"/>
</dbReference>
<dbReference type="Pfam" id="PF13305">
    <property type="entry name" value="TetR_C_33"/>
    <property type="match status" value="1"/>
</dbReference>
<dbReference type="PANTHER" id="PTHR30055">
    <property type="entry name" value="HTH-TYPE TRANSCRIPTIONAL REGULATOR RUTR"/>
    <property type="match status" value="1"/>
</dbReference>
<reference evidence="5 6" key="1">
    <citation type="submission" date="2014-06" db="EMBL/GenBank/DDBJ databases">
        <title>Draft genome sequence of Paenibacillus sp. MSt1.</title>
        <authorList>
            <person name="Aw Y.K."/>
            <person name="Ong K.S."/>
            <person name="Gan H.M."/>
            <person name="Lee S.M."/>
        </authorList>
    </citation>
    <scope>NUCLEOTIDE SEQUENCE [LARGE SCALE GENOMIC DNA]</scope>
    <source>
        <strain evidence="5 6">MSt1</strain>
    </source>
</reference>
<evidence type="ECO:0000256" key="3">
    <source>
        <dbReference type="ARBA" id="ARBA00023163"/>
    </source>
</evidence>
<dbReference type="InterPro" id="IPR025996">
    <property type="entry name" value="MT1864/Rv1816-like_C"/>
</dbReference>
<dbReference type="SUPFAM" id="SSF46689">
    <property type="entry name" value="Homeodomain-like"/>
    <property type="match status" value="1"/>
</dbReference>
<dbReference type="AlphaFoldDB" id="A0A081P9N7"/>
<organism evidence="5 6">
    <name type="scientific">Paenibacillus tyrfis</name>
    <dbReference type="NCBI Taxonomy" id="1501230"/>
    <lineage>
        <taxon>Bacteria</taxon>
        <taxon>Bacillati</taxon>
        <taxon>Bacillota</taxon>
        <taxon>Bacilli</taxon>
        <taxon>Bacillales</taxon>
        <taxon>Paenibacillaceae</taxon>
        <taxon>Paenibacillus</taxon>
    </lineage>
</organism>
<keyword evidence="6" id="KW-1185">Reference proteome</keyword>
<protein>
    <submittedName>
        <fullName evidence="5">TetR family transcriptional regulator</fullName>
    </submittedName>
</protein>
<keyword evidence="2" id="KW-0238">DNA-binding</keyword>
<evidence type="ECO:0000313" key="6">
    <source>
        <dbReference type="Proteomes" id="UP000028123"/>
    </source>
</evidence>
<dbReference type="InterPro" id="IPR009057">
    <property type="entry name" value="Homeodomain-like_sf"/>
</dbReference>
<dbReference type="PANTHER" id="PTHR30055:SF239">
    <property type="entry name" value="TRANSCRIPTIONAL REGULATORY PROTEIN"/>
    <property type="match status" value="1"/>
</dbReference>
<dbReference type="InterPro" id="IPR050109">
    <property type="entry name" value="HTH-type_TetR-like_transc_reg"/>
</dbReference>
<dbReference type="Gene3D" id="1.10.357.10">
    <property type="entry name" value="Tetracycline Repressor, domain 2"/>
    <property type="match status" value="1"/>
</dbReference>
<evidence type="ECO:0000256" key="2">
    <source>
        <dbReference type="ARBA" id="ARBA00023125"/>
    </source>
</evidence>
<gene>
    <name evidence="5" type="ORF">ET33_19370</name>
</gene>
<dbReference type="Proteomes" id="UP000028123">
    <property type="component" value="Unassembled WGS sequence"/>
</dbReference>
<dbReference type="eggNOG" id="COG1309">
    <property type="taxonomic scope" value="Bacteria"/>
</dbReference>